<dbReference type="AlphaFoldDB" id="A0A3P7L2F8"/>
<sequence length="86" mass="9360">MDIASGDSNEGLSVLLRAVADGRLEEELEKIQRHSPIPGDRYMPSEADFPQSSSIKAQSQLLDADFSRATQVHSSLQHLVSYFGGA</sequence>
<organism evidence="1 2">
    <name type="scientific">Dibothriocephalus latus</name>
    <name type="common">Fish tapeworm</name>
    <name type="synonym">Diphyllobothrium latum</name>
    <dbReference type="NCBI Taxonomy" id="60516"/>
    <lineage>
        <taxon>Eukaryota</taxon>
        <taxon>Metazoa</taxon>
        <taxon>Spiralia</taxon>
        <taxon>Lophotrochozoa</taxon>
        <taxon>Platyhelminthes</taxon>
        <taxon>Cestoda</taxon>
        <taxon>Eucestoda</taxon>
        <taxon>Diphyllobothriidea</taxon>
        <taxon>Diphyllobothriidae</taxon>
        <taxon>Dibothriocephalus</taxon>
    </lineage>
</organism>
<keyword evidence="2" id="KW-1185">Reference proteome</keyword>
<protein>
    <submittedName>
        <fullName evidence="1">Uncharacterized protein</fullName>
    </submittedName>
</protein>
<accession>A0A3P7L2F8</accession>
<evidence type="ECO:0000313" key="1">
    <source>
        <dbReference type="EMBL" id="VDN10974.1"/>
    </source>
</evidence>
<name>A0A3P7L2F8_DIBLA</name>
<reference evidence="1 2" key="1">
    <citation type="submission" date="2018-11" db="EMBL/GenBank/DDBJ databases">
        <authorList>
            <consortium name="Pathogen Informatics"/>
        </authorList>
    </citation>
    <scope>NUCLEOTIDE SEQUENCE [LARGE SCALE GENOMIC DNA]</scope>
</reference>
<gene>
    <name evidence="1" type="ORF">DILT_LOCUS6805</name>
</gene>
<proteinExistence type="predicted"/>
<dbReference type="EMBL" id="UYRU01050377">
    <property type="protein sequence ID" value="VDN10974.1"/>
    <property type="molecule type" value="Genomic_DNA"/>
</dbReference>
<evidence type="ECO:0000313" key="2">
    <source>
        <dbReference type="Proteomes" id="UP000281553"/>
    </source>
</evidence>
<dbReference type="Proteomes" id="UP000281553">
    <property type="component" value="Unassembled WGS sequence"/>
</dbReference>